<evidence type="ECO:0000313" key="3">
    <source>
        <dbReference type="Proteomes" id="UP000236248"/>
    </source>
</evidence>
<keyword evidence="3" id="KW-1185">Reference proteome</keyword>
<dbReference type="InterPro" id="IPR036086">
    <property type="entry name" value="ParB/Sulfiredoxin_sf"/>
</dbReference>
<dbReference type="InterPro" id="IPR003115">
    <property type="entry name" value="ParB_N"/>
</dbReference>
<dbReference type="EMBL" id="LT981265">
    <property type="protein sequence ID" value="SPC33649.1"/>
    <property type="molecule type" value="Genomic_DNA"/>
</dbReference>
<evidence type="ECO:0000313" key="2">
    <source>
        <dbReference type="EMBL" id="SPC33649.1"/>
    </source>
</evidence>
<feature type="domain" description="ParB-like N-terminal" evidence="1">
    <location>
        <begin position="4"/>
        <end position="95"/>
    </location>
</feature>
<dbReference type="SUPFAM" id="SSF110849">
    <property type="entry name" value="ParB/Sulfiredoxin"/>
    <property type="match status" value="1"/>
</dbReference>
<evidence type="ECO:0000259" key="1">
    <source>
        <dbReference type="SMART" id="SM00470"/>
    </source>
</evidence>
<name>A0A2K5APW3_9ARCH</name>
<gene>
    <name evidence="2" type="ORF">NCAV_0455</name>
</gene>
<proteinExistence type="predicted"/>
<protein>
    <recommendedName>
        <fullName evidence="1">ParB-like N-terminal domain-containing protein</fullName>
    </recommendedName>
</protein>
<dbReference type="GeneID" id="41594548"/>
<dbReference type="Proteomes" id="UP000236248">
    <property type="component" value="Chromosome NCAV"/>
</dbReference>
<organism evidence="2 3">
    <name type="scientific">Candidatus Nitrosocaldus cavascurensis</name>
    <dbReference type="NCBI Taxonomy" id="2058097"/>
    <lineage>
        <taxon>Archaea</taxon>
        <taxon>Nitrososphaerota</taxon>
        <taxon>Nitrososphaeria</taxon>
        <taxon>Candidatus Nitrosocaldales</taxon>
        <taxon>Candidatus Nitrosocaldaceae</taxon>
        <taxon>Candidatus Nitrosocaldus</taxon>
    </lineage>
</organism>
<dbReference type="KEGG" id="ncv:NCAV_0455"/>
<dbReference type="Gene3D" id="3.90.1530.10">
    <property type="entry name" value="Conserved hypothetical protein from pyrococcus furiosus pfu- 392566-001, ParB domain"/>
    <property type="match status" value="1"/>
</dbReference>
<accession>A0A2K5APW3</accession>
<sequence length="343" mass="39600">MLLVEVDVDALKSVDHIVTLSTHPMIRSIADEVKRQGSSSIQPIVVGEVDGEYYILDGYARVQACRIADVKSIRAYVIKLNSKEDAQIWHIKFNIRSTLNILKLYEAIRGKIWDEDYICSKYGMDKMMARLLQRLERIKGRAYAKLQVYMNSIVAKFNRVPPIPYYIIVLISELEDEELQEKAVDFAFINIDDDEDIFSFQDYDRMLAFIKMLRSSYRKHSASCITSSNTIEVSGKRLMSIEGKKSRGKSKDKHLYFTCSCGTSYSIDTSDYVISRVEENEHMIVLKDIEHKTLHIVPDDVVETLELDKYRARWYIVDGSEINFLTRVFNCKVAVLARDGELI</sequence>
<reference evidence="3" key="1">
    <citation type="submission" date="2018-01" db="EMBL/GenBank/DDBJ databases">
        <authorList>
            <person name="Kerou L M."/>
        </authorList>
    </citation>
    <scope>NUCLEOTIDE SEQUENCE [LARGE SCALE GENOMIC DNA]</scope>
    <source>
        <strain evidence="3">SCU2</strain>
    </source>
</reference>
<dbReference type="SMART" id="SM00470">
    <property type="entry name" value="ParB"/>
    <property type="match status" value="1"/>
</dbReference>
<dbReference type="AlphaFoldDB" id="A0A2K5APW3"/>
<dbReference type="Pfam" id="PF02195">
    <property type="entry name" value="ParB_N"/>
    <property type="match status" value="1"/>
</dbReference>
<dbReference type="RefSeq" id="WP_103287535.1">
    <property type="nucleotide sequence ID" value="NZ_LT981265.1"/>
</dbReference>